<dbReference type="EMBL" id="CAJVPT010005657">
    <property type="protein sequence ID" value="CAG8522441.1"/>
    <property type="molecule type" value="Genomic_DNA"/>
</dbReference>
<gene>
    <name evidence="1" type="ORF">ACOLOM_LOCUS3717</name>
</gene>
<organism evidence="1 2">
    <name type="scientific">Acaulospora colombiana</name>
    <dbReference type="NCBI Taxonomy" id="27376"/>
    <lineage>
        <taxon>Eukaryota</taxon>
        <taxon>Fungi</taxon>
        <taxon>Fungi incertae sedis</taxon>
        <taxon>Mucoromycota</taxon>
        <taxon>Glomeromycotina</taxon>
        <taxon>Glomeromycetes</taxon>
        <taxon>Diversisporales</taxon>
        <taxon>Acaulosporaceae</taxon>
        <taxon>Acaulospora</taxon>
    </lineage>
</organism>
<evidence type="ECO:0000313" key="1">
    <source>
        <dbReference type="EMBL" id="CAG8522441.1"/>
    </source>
</evidence>
<dbReference type="Proteomes" id="UP000789525">
    <property type="component" value="Unassembled WGS sequence"/>
</dbReference>
<reference evidence="1" key="1">
    <citation type="submission" date="2021-06" db="EMBL/GenBank/DDBJ databases">
        <authorList>
            <person name="Kallberg Y."/>
            <person name="Tangrot J."/>
            <person name="Rosling A."/>
        </authorList>
    </citation>
    <scope>NUCLEOTIDE SEQUENCE</scope>
    <source>
        <strain evidence="1">CL356</strain>
    </source>
</reference>
<comment type="caution">
    <text evidence="1">The sequence shown here is derived from an EMBL/GenBank/DDBJ whole genome shotgun (WGS) entry which is preliminary data.</text>
</comment>
<protein>
    <submittedName>
        <fullName evidence="1">10576_t:CDS:1</fullName>
    </submittedName>
</protein>
<sequence>MSYHRLSHTISSKGQETQYVYLNEIDDKTRIQCFTTTLLNITVGNSEMSNFVGQQFHANLEVPIFGPSFHTVPMTVPIVISNDNCPEKVDVNGNRAIADEGEFTFYNKQTKKVDNALSMLVINLFIYLAYKENRQNEKEPTVTCVEDGQKIQEIKTEAILDLRNHKGKVQYLVKWKTIEWPEWKEANECDMELRQKFLDKEGNSAEMISESTSKVKKGVWDDRVRKVITMARDPNTGEEWKRLSSSKFGGERQVSSSGASIL</sequence>
<accession>A0ACA9LCU3</accession>
<keyword evidence="2" id="KW-1185">Reference proteome</keyword>
<proteinExistence type="predicted"/>
<name>A0ACA9LCU3_9GLOM</name>
<evidence type="ECO:0000313" key="2">
    <source>
        <dbReference type="Proteomes" id="UP000789525"/>
    </source>
</evidence>